<protein>
    <submittedName>
        <fullName evidence="1">Uncharacterized protein</fullName>
    </submittedName>
</protein>
<proteinExistence type="predicted"/>
<evidence type="ECO:0000313" key="1">
    <source>
        <dbReference type="EMBL" id="CAD8664877.1"/>
    </source>
</evidence>
<name>A0A7S0WF13_9CHLO</name>
<accession>A0A7S0WF13</accession>
<dbReference type="AlphaFoldDB" id="A0A7S0WF13"/>
<organism evidence="1">
    <name type="scientific">Pyramimonas obovata</name>
    <dbReference type="NCBI Taxonomy" id="1411642"/>
    <lineage>
        <taxon>Eukaryota</taxon>
        <taxon>Viridiplantae</taxon>
        <taxon>Chlorophyta</taxon>
        <taxon>Pyramimonadophyceae</taxon>
        <taxon>Pyramimonadales</taxon>
        <taxon>Pyramimonadaceae</taxon>
        <taxon>Pyramimonas</taxon>
        <taxon>Pyramimonas incertae sedis</taxon>
    </lineage>
</organism>
<dbReference type="EMBL" id="HBFA01015378">
    <property type="protein sequence ID" value="CAD8664877.1"/>
    <property type="molecule type" value="Transcribed_RNA"/>
</dbReference>
<reference evidence="1" key="1">
    <citation type="submission" date="2021-01" db="EMBL/GenBank/DDBJ databases">
        <authorList>
            <person name="Corre E."/>
            <person name="Pelletier E."/>
            <person name="Niang G."/>
            <person name="Scheremetjew M."/>
            <person name="Finn R."/>
            <person name="Kale V."/>
            <person name="Holt S."/>
            <person name="Cochrane G."/>
            <person name="Meng A."/>
            <person name="Brown T."/>
            <person name="Cohen L."/>
        </authorList>
    </citation>
    <scope>NUCLEOTIDE SEQUENCE</scope>
    <source>
        <strain evidence="1">CCMP722</strain>
    </source>
</reference>
<gene>
    <name evidence="1" type="ORF">POBO1169_LOCUS7933</name>
</gene>
<sequence>MLVVLTEGHSSTGLLTLDDAEFPRQLSCKGLDLRATLWAVEPHALRLEHPHRPLQSQSLVCLLSLCGLYQSLLGDLYLLHLFLEACLQCQKRLHLLFDSRIAVCQTLCLQFANDIPLRFNICFYSSQLSGAWRDGTTHRRAPLVLAVIFLCLVRIFDFVAPQRSCECRDLLLQICGVLQSDRGRVY</sequence>